<organism evidence="3 4">
    <name type="scientific">Collybiopsis luxurians FD-317 M1</name>
    <dbReference type="NCBI Taxonomy" id="944289"/>
    <lineage>
        <taxon>Eukaryota</taxon>
        <taxon>Fungi</taxon>
        <taxon>Dikarya</taxon>
        <taxon>Basidiomycota</taxon>
        <taxon>Agaricomycotina</taxon>
        <taxon>Agaricomycetes</taxon>
        <taxon>Agaricomycetidae</taxon>
        <taxon>Agaricales</taxon>
        <taxon>Marasmiineae</taxon>
        <taxon>Omphalotaceae</taxon>
        <taxon>Collybiopsis</taxon>
        <taxon>Collybiopsis luxurians</taxon>
    </lineage>
</organism>
<feature type="region of interest" description="Disordered" evidence="1">
    <location>
        <begin position="282"/>
        <end position="316"/>
    </location>
</feature>
<dbReference type="EMBL" id="KN834788">
    <property type="protein sequence ID" value="KIK57892.1"/>
    <property type="molecule type" value="Genomic_DNA"/>
</dbReference>
<keyword evidence="2" id="KW-0812">Transmembrane</keyword>
<keyword evidence="2" id="KW-1133">Transmembrane helix</keyword>
<dbReference type="OrthoDB" id="2564234at2759"/>
<reference evidence="3 4" key="1">
    <citation type="submission" date="2014-04" db="EMBL/GenBank/DDBJ databases">
        <title>Evolutionary Origins and Diversification of the Mycorrhizal Mutualists.</title>
        <authorList>
            <consortium name="DOE Joint Genome Institute"/>
            <consortium name="Mycorrhizal Genomics Consortium"/>
            <person name="Kohler A."/>
            <person name="Kuo A."/>
            <person name="Nagy L.G."/>
            <person name="Floudas D."/>
            <person name="Copeland A."/>
            <person name="Barry K.W."/>
            <person name="Cichocki N."/>
            <person name="Veneault-Fourrey C."/>
            <person name="LaButti K."/>
            <person name="Lindquist E.A."/>
            <person name="Lipzen A."/>
            <person name="Lundell T."/>
            <person name="Morin E."/>
            <person name="Murat C."/>
            <person name="Riley R."/>
            <person name="Ohm R."/>
            <person name="Sun H."/>
            <person name="Tunlid A."/>
            <person name="Henrissat B."/>
            <person name="Grigoriev I.V."/>
            <person name="Hibbett D.S."/>
            <person name="Martin F."/>
        </authorList>
    </citation>
    <scope>NUCLEOTIDE SEQUENCE [LARGE SCALE GENOMIC DNA]</scope>
    <source>
        <strain evidence="3 4">FD-317 M1</strain>
    </source>
</reference>
<protein>
    <recommendedName>
        <fullName evidence="5">Transmembrane protein</fullName>
    </recommendedName>
</protein>
<evidence type="ECO:0000256" key="1">
    <source>
        <dbReference type="SAM" id="MobiDB-lite"/>
    </source>
</evidence>
<feature type="transmembrane region" description="Helical" evidence="2">
    <location>
        <begin position="325"/>
        <end position="347"/>
    </location>
</feature>
<gene>
    <name evidence="3" type="ORF">GYMLUDRAFT_246544</name>
</gene>
<name>A0A0D0CHX4_9AGAR</name>
<keyword evidence="4" id="KW-1185">Reference proteome</keyword>
<keyword evidence="2" id="KW-0472">Membrane</keyword>
<evidence type="ECO:0000313" key="4">
    <source>
        <dbReference type="Proteomes" id="UP000053593"/>
    </source>
</evidence>
<proteinExistence type="predicted"/>
<evidence type="ECO:0008006" key="5">
    <source>
        <dbReference type="Google" id="ProtNLM"/>
    </source>
</evidence>
<sequence length="417" mass="44305">MSVSRESIIVDAYSPLISYNPPPDNNTWHTGGWDGDPLQSQYSNSTFLYSTFSGATATLKFTGTGVRIVGSYRWNDGPYSVTVDGSAGPTNRTGTPPDINNQLFNYVMYDNLGSLSHGLHTVVLTNLASGNLTNIDVDYMVFSTEVVAGTEDQIVQDTEFTYDPPQNWNTDNTNFPEFNSGTVHFTGSSGSTASLNFQGTRIIVYGAVGSAGSPYTAQLDGNGEIFSYNGTQPGFGYRTGQILFYMDNLSNSSHSLTFTALPPSGSSLSFSIDYAITDPVAKNTTSNSTSGTTTASPSGTSGAASQSSSVAQTATSPRNLSAGTAAGIAVGSFATLIMMFAVILSLIRYRNRNRQEKTRLRKFTAVEPFPYAPGSGLQVYPKVTNAFEKVKGTLRRGLSLHTAGGTTAISAPPPYEG</sequence>
<feature type="compositionally biased region" description="Low complexity" evidence="1">
    <location>
        <begin position="283"/>
        <end position="316"/>
    </location>
</feature>
<accession>A0A0D0CHX4</accession>
<evidence type="ECO:0000256" key="2">
    <source>
        <dbReference type="SAM" id="Phobius"/>
    </source>
</evidence>
<dbReference type="HOGENOM" id="CLU_658978_0_0_1"/>
<evidence type="ECO:0000313" key="3">
    <source>
        <dbReference type="EMBL" id="KIK57892.1"/>
    </source>
</evidence>
<dbReference type="AlphaFoldDB" id="A0A0D0CHX4"/>
<dbReference type="Proteomes" id="UP000053593">
    <property type="component" value="Unassembled WGS sequence"/>
</dbReference>
<dbReference type="Gene3D" id="2.60.120.260">
    <property type="entry name" value="Galactose-binding domain-like"/>
    <property type="match status" value="2"/>
</dbReference>